<dbReference type="SUPFAM" id="SSF140453">
    <property type="entry name" value="EsxAB dimer-like"/>
    <property type="match status" value="1"/>
</dbReference>
<protein>
    <submittedName>
        <fullName evidence="1">Uncharacterized protein YukE</fullName>
    </submittedName>
</protein>
<proteinExistence type="predicted"/>
<gene>
    <name evidence="1" type="ORF">F4556_003576</name>
</gene>
<dbReference type="EMBL" id="JACHJR010000001">
    <property type="protein sequence ID" value="MBB4948041.1"/>
    <property type="molecule type" value="Genomic_DNA"/>
</dbReference>
<organism evidence="1 2">
    <name type="scientific">Kitasatospora gansuensis</name>
    <dbReference type="NCBI Taxonomy" id="258050"/>
    <lineage>
        <taxon>Bacteria</taxon>
        <taxon>Bacillati</taxon>
        <taxon>Actinomycetota</taxon>
        <taxon>Actinomycetes</taxon>
        <taxon>Kitasatosporales</taxon>
        <taxon>Streptomycetaceae</taxon>
        <taxon>Kitasatospora</taxon>
    </lineage>
</organism>
<reference evidence="1 2" key="1">
    <citation type="submission" date="2020-08" db="EMBL/GenBank/DDBJ databases">
        <title>Sequencing the genomes of 1000 actinobacteria strains.</title>
        <authorList>
            <person name="Klenk H.-P."/>
        </authorList>
    </citation>
    <scope>NUCLEOTIDE SEQUENCE [LARGE SCALE GENOMIC DNA]</scope>
    <source>
        <strain evidence="1 2">DSM 44786</strain>
    </source>
</reference>
<accession>A0A7W7SET2</accession>
<dbReference type="Gene3D" id="1.10.287.1060">
    <property type="entry name" value="ESAT-6-like"/>
    <property type="match status" value="1"/>
</dbReference>
<keyword evidence="2" id="KW-1185">Reference proteome</keyword>
<dbReference type="InterPro" id="IPR036689">
    <property type="entry name" value="ESAT-6-like_sf"/>
</dbReference>
<evidence type="ECO:0000313" key="2">
    <source>
        <dbReference type="Proteomes" id="UP000573327"/>
    </source>
</evidence>
<evidence type="ECO:0000313" key="1">
    <source>
        <dbReference type="EMBL" id="MBB4948041.1"/>
    </source>
</evidence>
<dbReference type="Proteomes" id="UP000573327">
    <property type="component" value="Unassembled WGS sequence"/>
</dbReference>
<name>A0A7W7SET2_9ACTN</name>
<dbReference type="RefSeq" id="WP_184916932.1">
    <property type="nucleotide sequence ID" value="NZ_JACHJR010000001.1"/>
</dbReference>
<sequence>MNFISEAWDDAKDLVGAGAKVVKDIVMAPAEIARWALGEMFGGGEDELRQIAKELAELGKEFDKLSTDVNSALGKLTWHGPAADAFTTHAQGRVREMAGVADELDGLSKAVERLASF</sequence>
<comment type="caution">
    <text evidence="1">The sequence shown here is derived from an EMBL/GenBank/DDBJ whole genome shotgun (WGS) entry which is preliminary data.</text>
</comment>
<dbReference type="AlphaFoldDB" id="A0A7W7SET2"/>